<organism evidence="3">
    <name type="scientific">Oryza punctata</name>
    <name type="common">Red rice</name>
    <dbReference type="NCBI Taxonomy" id="4537"/>
    <lineage>
        <taxon>Eukaryota</taxon>
        <taxon>Viridiplantae</taxon>
        <taxon>Streptophyta</taxon>
        <taxon>Embryophyta</taxon>
        <taxon>Tracheophyta</taxon>
        <taxon>Spermatophyta</taxon>
        <taxon>Magnoliopsida</taxon>
        <taxon>Liliopsida</taxon>
        <taxon>Poales</taxon>
        <taxon>Poaceae</taxon>
        <taxon>BOP clade</taxon>
        <taxon>Oryzoideae</taxon>
        <taxon>Oryzeae</taxon>
        <taxon>Oryzinae</taxon>
        <taxon>Oryza</taxon>
    </lineage>
</organism>
<keyword evidence="4" id="KW-1185">Reference proteome</keyword>
<proteinExistence type="predicted"/>
<reference evidence="3" key="1">
    <citation type="submission" date="2015-04" db="UniProtKB">
        <authorList>
            <consortium name="EnsemblPlants"/>
        </authorList>
    </citation>
    <scope>IDENTIFICATION</scope>
</reference>
<reference evidence="3" key="2">
    <citation type="submission" date="2018-05" db="EMBL/GenBank/DDBJ databases">
        <title>OpunRS2 (Oryza punctata Reference Sequence Version 2).</title>
        <authorList>
            <person name="Zhang J."/>
            <person name="Kudrna D."/>
            <person name="Lee S."/>
            <person name="Talag J."/>
            <person name="Welchert J."/>
            <person name="Wing R.A."/>
        </authorList>
    </citation>
    <scope>NUCLEOTIDE SEQUENCE [LARGE SCALE GENOMIC DNA]</scope>
</reference>
<dbReference type="GO" id="GO:0003676">
    <property type="term" value="F:nucleic acid binding"/>
    <property type="evidence" value="ECO:0007669"/>
    <property type="project" value="InterPro"/>
</dbReference>
<evidence type="ECO:0000313" key="4">
    <source>
        <dbReference type="Proteomes" id="UP000026962"/>
    </source>
</evidence>
<name>A0A0E0MDX9_ORYPU</name>
<dbReference type="Gramene" id="OPUNC11G06930.2">
    <property type="protein sequence ID" value="OPUNC11G06930.2"/>
    <property type="gene ID" value="OPUNC11G06930"/>
</dbReference>
<feature type="compositionally biased region" description="Basic and acidic residues" evidence="1">
    <location>
        <begin position="164"/>
        <end position="175"/>
    </location>
</feature>
<feature type="region of interest" description="Disordered" evidence="1">
    <location>
        <begin position="424"/>
        <end position="449"/>
    </location>
</feature>
<feature type="region of interest" description="Disordered" evidence="1">
    <location>
        <begin position="160"/>
        <end position="191"/>
    </location>
</feature>
<dbReference type="Gene3D" id="3.30.420.10">
    <property type="entry name" value="Ribonuclease H-like superfamily/Ribonuclease H"/>
    <property type="match status" value="1"/>
</dbReference>
<dbReference type="Proteomes" id="UP000026962">
    <property type="component" value="Chromosome 11"/>
</dbReference>
<dbReference type="eggNOG" id="ENOG502R68H">
    <property type="taxonomic scope" value="Eukaryota"/>
</dbReference>
<protein>
    <recommendedName>
        <fullName evidence="2">RNase H type-1 domain-containing protein</fullName>
    </recommendedName>
</protein>
<dbReference type="InterPro" id="IPR036397">
    <property type="entry name" value="RNaseH_sf"/>
</dbReference>
<sequence length="919" mass="101963">METPIRPSVAGDGKSATASSRMKLEDLLRGDDSYYQMLGYPDAASYFEAKEQVHHEEVLEHVSSILNSNGIVPSGKGIAAADLKCCQYPVQTSVDKSDSRVDTGGTNEADKSYTLNAGGCKRVPAKEPPKGLAIKQVRDKFFPYWKSVLSARLPVKISPPCQPSRKDIRRTESSKDIQSTEARRKDLLPPNKSRLPLASNYECRRQLCAFASMSLKARCNLLTRYVASTYKSKAMEFVEALPPWIKLAPIHENPDIVKWVGSDSFTAMEAYETTNLEILFDQKVRPFLVSRCMLACEPINGPIFKQLHFMRKDLISQFPIYVTSLSVMKCLIQQREAHWTPILHSLAVDKVVVLRDWENESTPIEVTFFDHGLDLASQSETTCDSITCKAECDGSFYKVSVSASTPPKAGGGATATEALAPAETEGLAPETTVGSAAEGPASVGSEETVTIRTQKTGKSTIASIIWNSKMMLDSQITCELPCEDSEHAEALAVLSVLQLARKLNIKKIDVVLDNVQIYEVMTGKRDVFKHKHRKVLMEAIEVSKGFDVCRSRWEPRELLCLVNEMANATRDNYTAKTLSLRKVLESRASCLWGLPVIRINQTTNTITSKLEKARAKEVDMRMVQSKAYHVNVQGQVLKPAALEGLLYSLNPPFLVVLVGSDESAREVLPELNWRYPCMLVRGCDEVDDAISTPNGDSSPIQQGTALIPRFSAQKVLLVAYDSLSDQIQFAPDQDTSGVVTVSIIAPHEKGSLAKNSNEVDHFIYGFFNSVKITPRKQNPPKKSFGEMLSMWENRRKSQAFSVNEQELIIIKNKKSWFFLPLRWVLATRDMGNGGATSWYWNSGGGGALLPPQLNRLRGETNLAAGRQLQVGLGEVTSALPLAMNAAMVITRLLGVMATHEPYLLRWRLTWRGLMTRVMA</sequence>
<evidence type="ECO:0000259" key="2">
    <source>
        <dbReference type="Pfam" id="PF13456"/>
    </source>
</evidence>
<evidence type="ECO:0000313" key="3">
    <source>
        <dbReference type="EnsemblPlants" id="OPUNC11G06930.2"/>
    </source>
</evidence>
<dbReference type="HOGENOM" id="CLU_317220_0_0_1"/>
<dbReference type="InterPro" id="IPR002156">
    <property type="entry name" value="RNaseH_domain"/>
</dbReference>
<dbReference type="Pfam" id="PF13456">
    <property type="entry name" value="RVT_3"/>
    <property type="match status" value="1"/>
</dbReference>
<dbReference type="AlphaFoldDB" id="A0A0E0MDX9"/>
<dbReference type="GO" id="GO:0004523">
    <property type="term" value="F:RNA-DNA hybrid ribonuclease activity"/>
    <property type="evidence" value="ECO:0007669"/>
    <property type="project" value="InterPro"/>
</dbReference>
<dbReference type="EnsemblPlants" id="OPUNC11G06930.2">
    <property type="protein sequence ID" value="OPUNC11G06930.2"/>
    <property type="gene ID" value="OPUNC11G06930"/>
</dbReference>
<accession>A0A0E0MDX9</accession>
<evidence type="ECO:0000256" key="1">
    <source>
        <dbReference type="SAM" id="MobiDB-lite"/>
    </source>
</evidence>
<feature type="domain" description="RNase H type-1" evidence="2">
    <location>
        <begin position="453"/>
        <end position="567"/>
    </location>
</feature>